<name>A0AA42CG31_9PROT</name>
<sequence length="132" mass="14198">MPAALRGQVLLNLRPDDILADPAAFVFARAFAHARGYRLVLHEVTGEQLALLPLRRLGLDLVHLRWSAELARPDCAAALPDPAAVVLGSADSAAAIAWGRTLGIALYQGRMARPAMPRAPERGRLIRAAPPR</sequence>
<keyword evidence="2" id="KW-1185">Reference proteome</keyword>
<proteinExistence type="predicted"/>
<dbReference type="AlphaFoldDB" id="A0AA42CG31"/>
<evidence type="ECO:0000313" key="2">
    <source>
        <dbReference type="Proteomes" id="UP001165679"/>
    </source>
</evidence>
<accession>A0AA42CG31</accession>
<dbReference type="EMBL" id="JAPDNT010000001">
    <property type="protein sequence ID" value="MCW3473420.1"/>
    <property type="molecule type" value="Genomic_DNA"/>
</dbReference>
<protein>
    <recommendedName>
        <fullName evidence="3">EAL domain-containing protein</fullName>
    </recommendedName>
</protein>
<dbReference type="RefSeq" id="WP_264711992.1">
    <property type="nucleotide sequence ID" value="NZ_JAPDNT010000001.1"/>
</dbReference>
<reference evidence="1" key="1">
    <citation type="submission" date="2022-09" db="EMBL/GenBank/DDBJ databases">
        <title>Rhodovastum sp. nov. RN2-1 isolated from soil in Seongnam, South Korea.</title>
        <authorList>
            <person name="Le N.T."/>
        </authorList>
    </citation>
    <scope>NUCLEOTIDE SEQUENCE</scope>
    <source>
        <strain evidence="1">RN2-1</strain>
    </source>
</reference>
<evidence type="ECO:0008006" key="3">
    <source>
        <dbReference type="Google" id="ProtNLM"/>
    </source>
</evidence>
<organism evidence="1 2">
    <name type="scientific">Limobrevibacterium gyesilva</name>
    <dbReference type="NCBI Taxonomy" id="2991712"/>
    <lineage>
        <taxon>Bacteria</taxon>
        <taxon>Pseudomonadati</taxon>
        <taxon>Pseudomonadota</taxon>
        <taxon>Alphaproteobacteria</taxon>
        <taxon>Acetobacterales</taxon>
        <taxon>Acetobacteraceae</taxon>
        <taxon>Limobrevibacterium</taxon>
    </lineage>
</organism>
<evidence type="ECO:0000313" key="1">
    <source>
        <dbReference type="EMBL" id="MCW3473420.1"/>
    </source>
</evidence>
<comment type="caution">
    <text evidence="1">The sequence shown here is derived from an EMBL/GenBank/DDBJ whole genome shotgun (WGS) entry which is preliminary data.</text>
</comment>
<reference evidence="1" key="2">
    <citation type="submission" date="2022-10" db="EMBL/GenBank/DDBJ databases">
        <authorList>
            <person name="Trinh H.N."/>
        </authorList>
    </citation>
    <scope>NUCLEOTIDE SEQUENCE</scope>
    <source>
        <strain evidence="1">RN2-1</strain>
    </source>
</reference>
<gene>
    <name evidence="1" type="ORF">OL599_02420</name>
</gene>
<dbReference type="Proteomes" id="UP001165679">
    <property type="component" value="Unassembled WGS sequence"/>
</dbReference>